<dbReference type="GO" id="GO:0006508">
    <property type="term" value="P:proteolysis"/>
    <property type="evidence" value="ECO:0007669"/>
    <property type="project" value="InterPro"/>
</dbReference>
<feature type="domain" description="Peptidase M16 N-terminal" evidence="3">
    <location>
        <begin position="14"/>
        <end position="143"/>
    </location>
</feature>
<comment type="similarity">
    <text evidence="1 2">Belongs to the peptidase M16 family.</text>
</comment>
<sequence>MIERNILDNGVRVMGQSTKGSFAASVLVTVKTGSRNEPSEVHGISHFLEHMTFKGTVKRPTFQEITREVDSMGAFHNAFTGKEYTGYYIKADNKHFENSLDILSDIVFDSSLKEEEITREKGTIIEEINMYEDDPSTLVYMLFDEIVCGNKLVAQDSLGRKESVRIINRQKMLDYRSKYYKAGNIVISCSGSLPGNYISLIKKYFGGVTSGVEDYLPEEENSLQKNRVILRNKETEQSHIVLGLESFSRKDPNRYAVDLLSVILGGNASSRLMVEIREKRGLAYHVASMVDRGFDNGAVLVKADLNLKGTEEGLKIILSEMQRMKTDITSGDLERAKDYVRGSMALAEENSLVIAEKNAIEDILGEKALTLSERIKKYEEVSLDDLFRMAEEIFKQEKMKLAVIGPFQNEQKFAKILQG</sequence>
<dbReference type="InterPro" id="IPR050361">
    <property type="entry name" value="MPP/UQCRC_Complex"/>
</dbReference>
<organism evidence="5 6">
    <name type="scientific">candidate division WS5 bacterium</name>
    <dbReference type="NCBI Taxonomy" id="2093353"/>
    <lineage>
        <taxon>Bacteria</taxon>
        <taxon>candidate division WS5</taxon>
    </lineage>
</organism>
<evidence type="ECO:0000313" key="5">
    <source>
        <dbReference type="EMBL" id="RJO60760.1"/>
    </source>
</evidence>
<dbReference type="GO" id="GO:0046872">
    <property type="term" value="F:metal ion binding"/>
    <property type="evidence" value="ECO:0007669"/>
    <property type="project" value="InterPro"/>
</dbReference>
<evidence type="ECO:0000259" key="3">
    <source>
        <dbReference type="Pfam" id="PF00675"/>
    </source>
</evidence>
<evidence type="ECO:0000313" key="6">
    <source>
        <dbReference type="Proteomes" id="UP000285655"/>
    </source>
</evidence>
<dbReference type="SUPFAM" id="SSF63411">
    <property type="entry name" value="LuxS/MPP-like metallohydrolase"/>
    <property type="match status" value="2"/>
</dbReference>
<dbReference type="InterPro" id="IPR001431">
    <property type="entry name" value="Pept_M16_Zn_BS"/>
</dbReference>
<dbReference type="PROSITE" id="PS00143">
    <property type="entry name" value="INSULINASE"/>
    <property type="match status" value="1"/>
</dbReference>
<accession>A0A419DCK0</accession>
<name>A0A419DCK0_9BACT</name>
<dbReference type="Pfam" id="PF00675">
    <property type="entry name" value="Peptidase_M16"/>
    <property type="match status" value="1"/>
</dbReference>
<dbReference type="InterPro" id="IPR011765">
    <property type="entry name" value="Pept_M16_N"/>
</dbReference>
<evidence type="ECO:0000256" key="2">
    <source>
        <dbReference type="RuleBase" id="RU004447"/>
    </source>
</evidence>
<dbReference type="AlphaFoldDB" id="A0A419DCK0"/>
<dbReference type="PANTHER" id="PTHR11851">
    <property type="entry name" value="METALLOPROTEASE"/>
    <property type="match status" value="1"/>
</dbReference>
<evidence type="ECO:0000256" key="1">
    <source>
        <dbReference type="ARBA" id="ARBA00007261"/>
    </source>
</evidence>
<reference evidence="5 6" key="1">
    <citation type="journal article" date="2017" name="ISME J.">
        <title>Energy and carbon metabolisms in a deep terrestrial subsurface fluid microbial community.</title>
        <authorList>
            <person name="Momper L."/>
            <person name="Jungbluth S.P."/>
            <person name="Lee M.D."/>
            <person name="Amend J.P."/>
        </authorList>
    </citation>
    <scope>NUCLEOTIDE SEQUENCE [LARGE SCALE GENOMIC DNA]</scope>
    <source>
        <strain evidence="5">SURF_29</strain>
    </source>
</reference>
<evidence type="ECO:0000259" key="4">
    <source>
        <dbReference type="Pfam" id="PF05193"/>
    </source>
</evidence>
<dbReference type="Gene3D" id="3.30.830.10">
    <property type="entry name" value="Metalloenzyme, LuxS/M16 peptidase-like"/>
    <property type="match status" value="2"/>
</dbReference>
<dbReference type="Pfam" id="PF05193">
    <property type="entry name" value="Peptidase_M16_C"/>
    <property type="match status" value="1"/>
</dbReference>
<dbReference type="EMBL" id="QZJW01000039">
    <property type="protein sequence ID" value="RJO60760.1"/>
    <property type="molecule type" value="Genomic_DNA"/>
</dbReference>
<feature type="domain" description="Peptidase M16 C-terminal" evidence="4">
    <location>
        <begin position="167"/>
        <end position="338"/>
    </location>
</feature>
<dbReference type="InterPro" id="IPR007863">
    <property type="entry name" value="Peptidase_M16_C"/>
</dbReference>
<dbReference type="PANTHER" id="PTHR11851:SF49">
    <property type="entry name" value="MITOCHONDRIAL-PROCESSING PEPTIDASE SUBUNIT ALPHA"/>
    <property type="match status" value="1"/>
</dbReference>
<dbReference type="Proteomes" id="UP000285655">
    <property type="component" value="Unassembled WGS sequence"/>
</dbReference>
<gene>
    <name evidence="5" type="ORF">C4544_04455</name>
</gene>
<comment type="caution">
    <text evidence="5">The sequence shown here is derived from an EMBL/GenBank/DDBJ whole genome shotgun (WGS) entry which is preliminary data.</text>
</comment>
<proteinExistence type="inferred from homology"/>
<dbReference type="InterPro" id="IPR011249">
    <property type="entry name" value="Metalloenz_LuxS/M16"/>
</dbReference>
<protein>
    <submittedName>
        <fullName evidence="5">Insulinase family protein</fullName>
    </submittedName>
</protein>
<dbReference type="GO" id="GO:0004222">
    <property type="term" value="F:metalloendopeptidase activity"/>
    <property type="evidence" value="ECO:0007669"/>
    <property type="project" value="InterPro"/>
</dbReference>